<dbReference type="AlphaFoldDB" id="S0ET61"/>
<dbReference type="PATRIC" id="fig|1303518.3.peg.416"/>
<dbReference type="EMBL" id="HF951689">
    <property type="protein sequence ID" value="CCW34245.1"/>
    <property type="molecule type" value="Genomic_DNA"/>
</dbReference>
<dbReference type="KEGG" id="ccz:CCALI_00410"/>
<dbReference type="Proteomes" id="UP000014227">
    <property type="component" value="Chromosome I"/>
</dbReference>
<gene>
    <name evidence="1" type="ORF">CCALI_00410</name>
</gene>
<accession>S0ET61</accession>
<protein>
    <submittedName>
        <fullName evidence="1">Uncharacterized protein</fullName>
    </submittedName>
</protein>
<dbReference type="HOGENOM" id="CLU_3181774_0_0_0"/>
<dbReference type="InParanoid" id="S0ET61"/>
<evidence type="ECO:0000313" key="1">
    <source>
        <dbReference type="EMBL" id="CCW34245.1"/>
    </source>
</evidence>
<reference evidence="2" key="1">
    <citation type="submission" date="2013-03" db="EMBL/GenBank/DDBJ databases">
        <title>Genome sequence of Chthonomonas calidirosea, the first sequenced genome from the Armatimonadetes phylum (formally candidate division OP10).</title>
        <authorList>
            <person name="Lee K.C.Y."/>
            <person name="Morgan X.C."/>
            <person name="Dunfield P.F."/>
            <person name="Tamas I."/>
            <person name="Houghton K.M."/>
            <person name="Vyssotski M."/>
            <person name="Ryan J.L.J."/>
            <person name="Lagutin K."/>
            <person name="McDonald I.R."/>
            <person name="Stott M.B."/>
        </authorList>
    </citation>
    <scope>NUCLEOTIDE SEQUENCE [LARGE SCALE GENOMIC DNA]</scope>
    <source>
        <strain evidence="2">DSM 23976 / ICMP 18418 / T49</strain>
    </source>
</reference>
<organism evidence="1 2">
    <name type="scientific">Chthonomonas calidirosea (strain DSM 23976 / ICMP 18418 / T49)</name>
    <dbReference type="NCBI Taxonomy" id="1303518"/>
    <lineage>
        <taxon>Bacteria</taxon>
        <taxon>Bacillati</taxon>
        <taxon>Armatimonadota</taxon>
        <taxon>Chthonomonadia</taxon>
        <taxon>Chthonomonadales</taxon>
        <taxon>Chthonomonadaceae</taxon>
        <taxon>Chthonomonas</taxon>
    </lineage>
</organism>
<sequence length="46" mass="5002">MESVQKVQVFGMESQCPIMLNMFFDAPWGIKKHAGGANGAAHPLNL</sequence>
<keyword evidence="2" id="KW-1185">Reference proteome</keyword>
<proteinExistence type="predicted"/>
<name>S0ET61_CHTCT</name>
<evidence type="ECO:0000313" key="2">
    <source>
        <dbReference type="Proteomes" id="UP000014227"/>
    </source>
</evidence>